<keyword evidence="3 5" id="KW-0040">ANK repeat</keyword>
<feature type="repeat" description="ANK" evidence="5">
    <location>
        <begin position="165"/>
        <end position="197"/>
    </location>
</feature>
<dbReference type="PANTHER" id="PTHR24171">
    <property type="entry name" value="ANKYRIN REPEAT DOMAIN-CONTAINING PROTEIN 39-RELATED"/>
    <property type="match status" value="1"/>
</dbReference>
<dbReference type="InterPro" id="IPR015882">
    <property type="entry name" value="HEX_bac_N"/>
</dbReference>
<evidence type="ECO:0000313" key="8">
    <source>
        <dbReference type="Proteomes" id="UP000694866"/>
    </source>
</evidence>
<dbReference type="AlphaFoldDB" id="A0A0C9R9M4"/>
<dbReference type="Pfam" id="PF12796">
    <property type="entry name" value="Ank_2"/>
    <property type="match status" value="1"/>
</dbReference>
<accession>A0A9R1TJK0</accession>
<evidence type="ECO:0000256" key="1">
    <source>
        <dbReference type="ARBA" id="ARBA00022737"/>
    </source>
</evidence>
<dbReference type="InterPro" id="IPR036770">
    <property type="entry name" value="Ankyrin_rpt-contain_sf"/>
</dbReference>
<reference evidence="7" key="1">
    <citation type="submission" date="2015-01" db="EMBL/GenBank/DDBJ databases">
        <title>Transcriptome Assembly of Fopius arisanus.</title>
        <authorList>
            <person name="Geib S."/>
        </authorList>
    </citation>
    <scope>NUCLEOTIDE SEQUENCE</scope>
</reference>
<keyword evidence="2" id="KW-0378">Hydrolase</keyword>
<evidence type="ECO:0000256" key="5">
    <source>
        <dbReference type="PROSITE-ProRule" id="PRU00023"/>
    </source>
</evidence>
<dbReference type="PRINTS" id="PR00738">
    <property type="entry name" value="GLHYDRLASE20"/>
</dbReference>
<reference evidence="9" key="2">
    <citation type="submission" date="2025-04" db="UniProtKB">
        <authorList>
            <consortium name="RefSeq"/>
        </authorList>
    </citation>
    <scope>IDENTIFICATION</scope>
    <source>
        <strain evidence="9">USDA-PBARC FA_bdor</strain>
        <tissue evidence="9">Whole organism</tissue>
    </source>
</reference>
<proteinExistence type="predicted"/>
<dbReference type="GO" id="GO:0004842">
    <property type="term" value="F:ubiquitin-protein transferase activity"/>
    <property type="evidence" value="ECO:0007669"/>
    <property type="project" value="TreeGrafter"/>
</dbReference>
<evidence type="ECO:0000313" key="9">
    <source>
        <dbReference type="RefSeq" id="XP_011310615.1"/>
    </source>
</evidence>
<dbReference type="InterPro" id="IPR017853">
    <property type="entry name" value="GH"/>
</dbReference>
<evidence type="ECO:0000256" key="4">
    <source>
        <dbReference type="ARBA" id="ARBA00023295"/>
    </source>
</evidence>
<accession>A0A0C9R9M4</accession>
<keyword evidence="4" id="KW-0326">Glycosidase</keyword>
<dbReference type="SUPFAM" id="SSF48403">
    <property type="entry name" value="Ankyrin repeat"/>
    <property type="match status" value="1"/>
</dbReference>
<protein>
    <submittedName>
        <fullName evidence="7">Tnks_0 protein</fullName>
    </submittedName>
    <submittedName>
        <fullName evidence="9">Uncharacterized protein isoform X1</fullName>
    </submittedName>
</protein>
<dbReference type="GO" id="GO:0070531">
    <property type="term" value="C:BRCA1-A complex"/>
    <property type="evidence" value="ECO:0007669"/>
    <property type="project" value="TreeGrafter"/>
</dbReference>
<dbReference type="Gene3D" id="3.30.379.10">
    <property type="entry name" value="Chitobiase/beta-hexosaminidase domain 2-like"/>
    <property type="match status" value="1"/>
</dbReference>
<dbReference type="GO" id="GO:0005975">
    <property type="term" value="P:carbohydrate metabolic process"/>
    <property type="evidence" value="ECO:0007669"/>
    <property type="project" value="InterPro"/>
</dbReference>
<feature type="repeat" description="ANK" evidence="5">
    <location>
        <begin position="48"/>
        <end position="80"/>
    </location>
</feature>
<dbReference type="Gene3D" id="1.25.40.20">
    <property type="entry name" value="Ankyrin repeat-containing domain"/>
    <property type="match status" value="2"/>
</dbReference>
<dbReference type="KEGG" id="fas:105271018"/>
<feature type="repeat" description="ANK" evidence="5">
    <location>
        <begin position="132"/>
        <end position="164"/>
    </location>
</feature>
<keyword evidence="1" id="KW-0677">Repeat</keyword>
<dbReference type="EMBL" id="GBYB01004885">
    <property type="protein sequence ID" value="JAG74652.1"/>
    <property type="molecule type" value="Transcribed_RNA"/>
</dbReference>
<dbReference type="InterPro" id="IPR029018">
    <property type="entry name" value="Hex-like_dom2"/>
</dbReference>
<evidence type="ECO:0000256" key="2">
    <source>
        <dbReference type="ARBA" id="ARBA00022801"/>
    </source>
</evidence>
<gene>
    <name evidence="7" type="primary">Tnks_0</name>
    <name evidence="9" type="synonym">LOC105271018</name>
    <name evidence="7" type="ORF">g.18316</name>
</gene>
<organism evidence="7">
    <name type="scientific">Fopius arisanus</name>
    <dbReference type="NCBI Taxonomy" id="64838"/>
    <lineage>
        <taxon>Eukaryota</taxon>
        <taxon>Metazoa</taxon>
        <taxon>Ecdysozoa</taxon>
        <taxon>Arthropoda</taxon>
        <taxon>Hexapoda</taxon>
        <taxon>Insecta</taxon>
        <taxon>Pterygota</taxon>
        <taxon>Neoptera</taxon>
        <taxon>Endopterygota</taxon>
        <taxon>Hymenoptera</taxon>
        <taxon>Apocrita</taxon>
        <taxon>Ichneumonoidea</taxon>
        <taxon>Braconidae</taxon>
        <taxon>Opiinae</taxon>
        <taxon>Fopius</taxon>
    </lineage>
</organism>
<name>A0A0C9R9M4_9HYME</name>
<dbReference type="GeneID" id="105271018"/>
<sequence>MQDISSDIRAAIDDGRTDIIRSLISACDNGNVGEQITREDILNHPFLEEGTFLSYASKINQVDVVRTLLNYGADPAIKNTHGHNAVDVAASEVIRLIYVEELLRATAASEIDRVLQLLAAGIDINSWDSEGSKNTPLHWAACYGNKEMMTCLIDHGANVNAENSCGVTPLHEAIGRGDVAICQELLQAGANPHIRAIQGMFSGKTAYDLSRSKALINNLMQRFVTNSISQKPEDISSPEISHPDTSNFTQTSLVSNISQISIESTKSTEPLCELNHEPTTEDSIPLNKSKNPIWGEIWPQPRTILDLSNHSASFIAGKELFISIIQGGESIHDILDVWEVSRAHLLELGHDVKVGEVQPGSGRCMGDNRIECIVNKKLFNVAEGYQLHISQSSIKVSAGSLPGLHYAVCTLVQILRLSKNIESPDICEIQPVLIKDEPRFKHRGILFDISPRGRTPTLEYLLYTIDLWSSFKISHLHLYSRLNPSCDWQLCYSRLEMVTLDRYCRDRHIDMIPALDVDQNISQRHLNQMWPVFQEVLATFPSLGYVHVGPRLASLLVQADNLDYSLSINETVETDMSEVFKSYSCLQELWHILDLNSDTTLLLCSNGLHSKSEFKSIPSNVILVEYGFQADYDFSEWTEAFKIAGGNVLPSSGTASYNSLAGCPASTFANTRNAIKTALEQNSIGVVVAHWSGSHHLTPHPFSWLGYLVGAGLTWNPNSDVELGLNDTFDAEVSTDGKYQTFLTNILNIHVFHDIENKVGNAILELGRLDTLVLTLSKNQDCNDLRQIPDNRGSTLYRLLTDPDNVNLEFLSADLFARMTKQIKRVTHGLYEANVTSKFGSMEIQELQLTADLMLTACKIGRTLIGVGLNPNSNMGLAVINLGINNLPPTFRTDIANKMLALIEQYKGAWLQRHLPQGLQSSLLVLNSALYRFVPAP</sequence>
<dbReference type="Gene3D" id="3.20.20.80">
    <property type="entry name" value="Glycosidases"/>
    <property type="match status" value="2"/>
</dbReference>
<evidence type="ECO:0000313" key="7">
    <source>
        <dbReference type="EMBL" id="JAG74652.1"/>
    </source>
</evidence>
<dbReference type="PROSITE" id="PS50297">
    <property type="entry name" value="ANK_REP_REGION"/>
    <property type="match status" value="2"/>
</dbReference>
<dbReference type="SMART" id="SM00248">
    <property type="entry name" value="ANK"/>
    <property type="match status" value="4"/>
</dbReference>
<dbReference type="SUPFAM" id="SSF51445">
    <property type="entry name" value="(Trans)glycosidases"/>
    <property type="match status" value="1"/>
</dbReference>
<dbReference type="RefSeq" id="XP_011310615.1">
    <property type="nucleotide sequence ID" value="XM_011312313.1"/>
</dbReference>
<evidence type="ECO:0000256" key="3">
    <source>
        <dbReference type="ARBA" id="ARBA00023043"/>
    </source>
</evidence>
<dbReference type="InterPro" id="IPR002110">
    <property type="entry name" value="Ankyrin_rpt"/>
</dbReference>
<dbReference type="PANTHER" id="PTHR24171:SF11">
    <property type="entry name" value="26S PROTEASOME NON-ATPASE REGULATORY SUBUNIT 10"/>
    <property type="match status" value="1"/>
</dbReference>
<dbReference type="OrthoDB" id="5806726at2759"/>
<evidence type="ECO:0000259" key="6">
    <source>
        <dbReference type="Pfam" id="PF02838"/>
    </source>
</evidence>
<dbReference type="Pfam" id="PF02838">
    <property type="entry name" value="Glyco_hydro_20b"/>
    <property type="match status" value="1"/>
</dbReference>
<keyword evidence="8" id="KW-1185">Reference proteome</keyword>
<dbReference type="Proteomes" id="UP000694866">
    <property type="component" value="Unplaced"/>
</dbReference>
<dbReference type="PROSITE" id="PS50088">
    <property type="entry name" value="ANK_REPEAT"/>
    <property type="match status" value="3"/>
</dbReference>
<dbReference type="GO" id="GO:0004563">
    <property type="term" value="F:beta-N-acetylhexosaminidase activity"/>
    <property type="evidence" value="ECO:0007669"/>
    <property type="project" value="InterPro"/>
</dbReference>
<dbReference type="GO" id="GO:0085020">
    <property type="term" value="P:protein K6-linked ubiquitination"/>
    <property type="evidence" value="ECO:0007669"/>
    <property type="project" value="TreeGrafter"/>
</dbReference>
<dbReference type="Pfam" id="PF00023">
    <property type="entry name" value="Ank"/>
    <property type="match status" value="1"/>
</dbReference>
<feature type="domain" description="Beta-hexosaminidase bacterial type N-terminal" evidence="6">
    <location>
        <begin position="375"/>
        <end position="419"/>
    </location>
</feature>
<dbReference type="SUPFAM" id="SSF55545">
    <property type="entry name" value="beta-N-acetylhexosaminidase-like domain"/>
    <property type="match status" value="1"/>
</dbReference>
<dbReference type="GO" id="GO:0031436">
    <property type="term" value="C:BRCA1-BARD1 complex"/>
    <property type="evidence" value="ECO:0007669"/>
    <property type="project" value="TreeGrafter"/>
</dbReference>
<dbReference type="InterPro" id="IPR025705">
    <property type="entry name" value="Beta_hexosaminidase_sua/sub"/>
</dbReference>